<dbReference type="HOGENOM" id="CLU_2997943_0_0_1"/>
<reference evidence="1 2" key="2">
    <citation type="journal article" date="2013" name="PLoS Genet.">
        <title>Comparative genome structure, secondary metabolite, and effector coding capacity across Cochliobolus pathogens.</title>
        <authorList>
            <person name="Condon B.J."/>
            <person name="Leng Y."/>
            <person name="Wu D."/>
            <person name="Bushley K.E."/>
            <person name="Ohm R.A."/>
            <person name="Otillar R."/>
            <person name="Martin J."/>
            <person name="Schackwitz W."/>
            <person name="Grimwood J."/>
            <person name="MohdZainudin N."/>
            <person name="Xue C."/>
            <person name="Wang R."/>
            <person name="Manning V.A."/>
            <person name="Dhillon B."/>
            <person name="Tu Z.J."/>
            <person name="Steffenson B.J."/>
            <person name="Salamov A."/>
            <person name="Sun H."/>
            <person name="Lowry S."/>
            <person name="LaButti K."/>
            <person name="Han J."/>
            <person name="Copeland A."/>
            <person name="Lindquist E."/>
            <person name="Barry K."/>
            <person name="Schmutz J."/>
            <person name="Baker S.E."/>
            <person name="Ciuffetti L.M."/>
            <person name="Grigoriev I.V."/>
            <person name="Zhong S."/>
            <person name="Turgeon B.G."/>
        </authorList>
    </citation>
    <scope>NUCLEOTIDE SEQUENCE [LARGE SCALE GENOMIC DNA]</scope>
    <source>
        <strain evidence="2">28A</strain>
    </source>
</reference>
<dbReference type="AlphaFoldDB" id="R0I9C0"/>
<protein>
    <submittedName>
        <fullName evidence="1">Uncharacterized protein</fullName>
    </submittedName>
</protein>
<organism evidence="1 2">
    <name type="scientific">Exserohilum turcicum (strain 28A)</name>
    <name type="common">Northern leaf blight fungus</name>
    <name type="synonym">Setosphaeria turcica</name>
    <dbReference type="NCBI Taxonomy" id="671987"/>
    <lineage>
        <taxon>Eukaryota</taxon>
        <taxon>Fungi</taxon>
        <taxon>Dikarya</taxon>
        <taxon>Ascomycota</taxon>
        <taxon>Pezizomycotina</taxon>
        <taxon>Dothideomycetes</taxon>
        <taxon>Pleosporomycetidae</taxon>
        <taxon>Pleosporales</taxon>
        <taxon>Pleosporineae</taxon>
        <taxon>Pleosporaceae</taxon>
        <taxon>Exserohilum</taxon>
    </lineage>
</organism>
<accession>R0I9C0</accession>
<reference evidence="1 2" key="1">
    <citation type="journal article" date="2012" name="PLoS Pathog.">
        <title>Diverse lifestyles and strategies of plant pathogenesis encoded in the genomes of eighteen Dothideomycetes fungi.</title>
        <authorList>
            <person name="Ohm R.A."/>
            <person name="Feau N."/>
            <person name="Henrissat B."/>
            <person name="Schoch C.L."/>
            <person name="Horwitz B.A."/>
            <person name="Barry K.W."/>
            <person name="Condon B.J."/>
            <person name="Copeland A.C."/>
            <person name="Dhillon B."/>
            <person name="Glaser F."/>
            <person name="Hesse C.N."/>
            <person name="Kosti I."/>
            <person name="LaButti K."/>
            <person name="Lindquist E.A."/>
            <person name="Lucas S."/>
            <person name="Salamov A.A."/>
            <person name="Bradshaw R.E."/>
            <person name="Ciuffetti L."/>
            <person name="Hamelin R.C."/>
            <person name="Kema G.H.J."/>
            <person name="Lawrence C."/>
            <person name="Scott J.A."/>
            <person name="Spatafora J.W."/>
            <person name="Turgeon B.G."/>
            <person name="de Wit P.J.G.M."/>
            <person name="Zhong S."/>
            <person name="Goodwin S.B."/>
            <person name="Grigoriev I.V."/>
        </authorList>
    </citation>
    <scope>NUCLEOTIDE SEQUENCE [LARGE SCALE GENOMIC DNA]</scope>
    <source>
        <strain evidence="2">28A</strain>
    </source>
</reference>
<proteinExistence type="predicted"/>
<keyword evidence="2" id="KW-1185">Reference proteome</keyword>
<evidence type="ECO:0000313" key="1">
    <source>
        <dbReference type="EMBL" id="EOA81976.1"/>
    </source>
</evidence>
<sequence length="57" mass="6318">MSFSEADLTILAHGKSRGGVASYRATPFLWLNSLFAMYRKQPDFAARQRRLGGVEAA</sequence>
<dbReference type="RefSeq" id="XP_008030329.1">
    <property type="nucleotide sequence ID" value="XM_008032138.1"/>
</dbReference>
<dbReference type="EMBL" id="KB908855">
    <property type="protein sequence ID" value="EOA81976.1"/>
    <property type="molecule type" value="Genomic_DNA"/>
</dbReference>
<dbReference type="Proteomes" id="UP000016935">
    <property type="component" value="Unassembled WGS sequence"/>
</dbReference>
<gene>
    <name evidence="1" type="ORF">SETTUDRAFT_165508</name>
</gene>
<dbReference type="GeneID" id="19399495"/>
<name>R0I9C0_EXST2</name>
<evidence type="ECO:0000313" key="2">
    <source>
        <dbReference type="Proteomes" id="UP000016935"/>
    </source>
</evidence>